<evidence type="ECO:0000256" key="2">
    <source>
        <dbReference type="ARBA" id="ARBA00005336"/>
    </source>
</evidence>
<comment type="similarity">
    <text evidence="2">Belongs to the glycosyl hydrolase 3 family.</text>
</comment>
<evidence type="ECO:0000259" key="8">
    <source>
        <dbReference type="Pfam" id="PF00933"/>
    </source>
</evidence>
<dbReference type="SUPFAM" id="SSF51445">
    <property type="entry name" value="(Trans)glycosidases"/>
    <property type="match status" value="1"/>
</dbReference>
<evidence type="ECO:0000256" key="1">
    <source>
        <dbReference type="ARBA" id="ARBA00001231"/>
    </source>
</evidence>
<dbReference type="Gene3D" id="3.20.20.300">
    <property type="entry name" value="Glycoside hydrolase, family 3, N-terminal domain"/>
    <property type="match status" value="1"/>
</dbReference>
<dbReference type="InterPro" id="IPR036881">
    <property type="entry name" value="Glyco_hydro_3_C_sf"/>
</dbReference>
<dbReference type="Pfam" id="PF00144">
    <property type="entry name" value="Beta-lactamase"/>
    <property type="match status" value="1"/>
</dbReference>
<dbReference type="GO" id="GO:0004563">
    <property type="term" value="F:beta-N-acetylhexosaminidase activity"/>
    <property type="evidence" value="ECO:0007669"/>
    <property type="project" value="UniProtKB-EC"/>
</dbReference>
<keyword evidence="4" id="KW-0378">Hydrolase</keyword>
<evidence type="ECO:0000313" key="9">
    <source>
        <dbReference type="EMBL" id="SHJ41883.1"/>
    </source>
</evidence>
<dbReference type="Gene3D" id="3.40.50.1700">
    <property type="entry name" value="Glycoside hydrolase family 3 C-terminal domain"/>
    <property type="match status" value="1"/>
</dbReference>
<dbReference type="GO" id="GO:0009254">
    <property type="term" value="P:peptidoglycan turnover"/>
    <property type="evidence" value="ECO:0007669"/>
    <property type="project" value="TreeGrafter"/>
</dbReference>
<evidence type="ECO:0000256" key="5">
    <source>
        <dbReference type="ARBA" id="ARBA00023295"/>
    </source>
</evidence>
<dbReference type="GO" id="GO:0005975">
    <property type="term" value="P:carbohydrate metabolic process"/>
    <property type="evidence" value="ECO:0007669"/>
    <property type="project" value="InterPro"/>
</dbReference>
<dbReference type="InterPro" id="IPR001466">
    <property type="entry name" value="Beta-lactam-related"/>
</dbReference>
<dbReference type="Pfam" id="PF00933">
    <property type="entry name" value="Glyco_hydro_3"/>
    <property type="match status" value="1"/>
</dbReference>
<evidence type="ECO:0000259" key="7">
    <source>
        <dbReference type="Pfam" id="PF00144"/>
    </source>
</evidence>
<dbReference type="PANTHER" id="PTHR30480:SF13">
    <property type="entry name" value="BETA-HEXOSAMINIDASE"/>
    <property type="match status" value="1"/>
</dbReference>
<comment type="catalytic activity">
    <reaction evidence="1">
        <text>Hydrolysis of terminal non-reducing N-acetyl-D-hexosamine residues in N-acetyl-beta-D-hexosaminides.</text>
        <dbReference type="EC" id="3.2.1.52"/>
    </reaction>
</comment>
<evidence type="ECO:0000256" key="3">
    <source>
        <dbReference type="ARBA" id="ARBA00012663"/>
    </source>
</evidence>
<accession>A0A1M6J5A9</accession>
<feature type="chain" id="PRO_5012997274" description="beta-N-acetylhexosaminidase" evidence="6">
    <location>
        <begin position="22"/>
        <end position="980"/>
    </location>
</feature>
<keyword evidence="5" id="KW-0326">Glycosidase</keyword>
<reference evidence="9 10" key="1">
    <citation type="submission" date="2016-11" db="EMBL/GenBank/DDBJ databases">
        <authorList>
            <person name="Jaros S."/>
            <person name="Januszkiewicz K."/>
            <person name="Wedrychowicz H."/>
        </authorList>
    </citation>
    <scope>NUCLEOTIDE SEQUENCE [LARGE SCALE GENOMIC DNA]</scope>
    <source>
        <strain evidence="9 10">CGMCC 1.8863</strain>
    </source>
</reference>
<dbReference type="SUPFAM" id="SSF56601">
    <property type="entry name" value="beta-lactamase/transpeptidase-like"/>
    <property type="match status" value="1"/>
</dbReference>
<dbReference type="STRING" id="558155.SAMN04487911_12060"/>
<proteinExistence type="inferred from homology"/>
<gene>
    <name evidence="9" type="ORF">SAMN04487911_12060</name>
</gene>
<name>A0A1M6J5A9_9FLAO</name>
<dbReference type="Proteomes" id="UP000184231">
    <property type="component" value="Unassembled WGS sequence"/>
</dbReference>
<dbReference type="EMBL" id="FQYX01000020">
    <property type="protein sequence ID" value="SHJ41883.1"/>
    <property type="molecule type" value="Genomic_DNA"/>
</dbReference>
<protein>
    <recommendedName>
        <fullName evidence="3">beta-N-acetylhexosaminidase</fullName>
        <ecNumber evidence="3">3.2.1.52</ecNumber>
    </recommendedName>
</protein>
<dbReference type="PRINTS" id="PR00133">
    <property type="entry name" value="GLHYDRLASE3"/>
</dbReference>
<dbReference type="AlphaFoldDB" id="A0A1M6J5A9"/>
<dbReference type="InterPro" id="IPR050226">
    <property type="entry name" value="NagZ_Beta-hexosaminidase"/>
</dbReference>
<organism evidence="9 10">
    <name type="scientific">Arenibacter nanhaiticus</name>
    <dbReference type="NCBI Taxonomy" id="558155"/>
    <lineage>
        <taxon>Bacteria</taxon>
        <taxon>Pseudomonadati</taxon>
        <taxon>Bacteroidota</taxon>
        <taxon>Flavobacteriia</taxon>
        <taxon>Flavobacteriales</taxon>
        <taxon>Flavobacteriaceae</taxon>
        <taxon>Arenibacter</taxon>
    </lineage>
</organism>
<evidence type="ECO:0000313" key="10">
    <source>
        <dbReference type="Proteomes" id="UP000184231"/>
    </source>
</evidence>
<keyword evidence="6" id="KW-0732">Signal</keyword>
<dbReference type="Gene3D" id="3.40.710.10">
    <property type="entry name" value="DD-peptidase/beta-lactamase superfamily"/>
    <property type="match status" value="1"/>
</dbReference>
<sequence length="980" mass="109945">MFLRKVRLFIAVILLVNMLNAQENTPPPPEFLQYTHSTWVDSIMKSLTPQERIGQLIWVSAYSNRGSEHRADILKTIEKWNIGGLVFFQGDPLTQVKLMNEYQNAAKVPLMGAIDAEWGLGMRLDNTISFPFQMALGAIEDNTLIYKMGKEVAQQIKRVGLHLNFAPVADVNNNPENPVINYRSFGEDKIKVAEKSIAYMQGMQDGGLITTAKHFPGHGDTSTDSHYDLPQIDHSLERLNNLELYPFKELINAGINGMMVAHLNIPALDPSGQPSTLSKAIITDLLKDQLGFKGLIVTDAMEMKGVTKGNLPGVVDKNAVLAGNDVLELVQDVEKAITEIKKAIDKGLISQKDIDTRVRKILAAKQWVKLNEYQDLPLTNLLEDIHHPQALLLERNLTEASLTVLKNEGDIIPLKRLDTLKIMSVSIGTDTKTTFQKTLDLYSEVAHFTLPTEASLEEVEAIQKVFPHYNLIIVGVHDDSPRPRNTIKFSEPVQSFIQALPFEKTLISYFKNPYSIDKLNNMENAMGLIASYQDSKSAQDLTAQLIFGGIGANGRLPVGIGKKFKAGDGLSIQGGIRFKYTLPEDAGMDSKTLIHGVDSLMNEAINAKATPGGQLLVAKNGKVVLHKAYGLKKYNDTTKVNTEDIYDLASVTKISSALPALMKLHDEGKFDLNNGIGDYLKYFKNSNKDNASFKEILAHQAGFNPYITYWKNTLRKNGSYKWSTIKKDSSAGFPIKITSKMWLHRKYQKKIFKAIKKSPLLEKKEYKYSGLLFMLLPTIIQEITDENFVDYVNQHFYDKLGACTLTYKPYEKFDKKRIVPTEHDFMFRHLPIHGSVHDEGAAMMGGVSANAGLFSNANDLAKLLQMYLNMGSYGGERFIAENTLKEFTKVQFPENNNHRGLGFDKPYLKYRGKNSNTAKDASSDSFGHTGFTGIMVWIDPKEELLYVFLSNRVLPTRENTTLYKLNTRTNIQQVLYDAIQ</sequence>
<dbReference type="EC" id="3.2.1.52" evidence="3"/>
<evidence type="ECO:0000256" key="4">
    <source>
        <dbReference type="ARBA" id="ARBA00022801"/>
    </source>
</evidence>
<dbReference type="InterPro" id="IPR012338">
    <property type="entry name" value="Beta-lactam/transpept-like"/>
</dbReference>
<dbReference type="InterPro" id="IPR036962">
    <property type="entry name" value="Glyco_hydro_3_N_sf"/>
</dbReference>
<dbReference type="InterPro" id="IPR001764">
    <property type="entry name" value="Glyco_hydro_3_N"/>
</dbReference>
<dbReference type="PANTHER" id="PTHR30480">
    <property type="entry name" value="BETA-HEXOSAMINIDASE-RELATED"/>
    <property type="match status" value="1"/>
</dbReference>
<feature type="signal peptide" evidence="6">
    <location>
        <begin position="1"/>
        <end position="21"/>
    </location>
</feature>
<evidence type="ECO:0000256" key="6">
    <source>
        <dbReference type="SAM" id="SignalP"/>
    </source>
</evidence>
<dbReference type="RefSeq" id="WP_072765054.1">
    <property type="nucleotide sequence ID" value="NZ_FQYX01000020.1"/>
</dbReference>
<keyword evidence="10" id="KW-1185">Reference proteome</keyword>
<feature type="domain" description="Glycoside hydrolase family 3 N-terminal" evidence="8">
    <location>
        <begin position="50"/>
        <end position="363"/>
    </location>
</feature>
<dbReference type="InterPro" id="IPR017853">
    <property type="entry name" value="GH"/>
</dbReference>
<feature type="domain" description="Beta-lactamase-related" evidence="7">
    <location>
        <begin position="598"/>
        <end position="960"/>
    </location>
</feature>